<feature type="region of interest" description="Disordered" evidence="1">
    <location>
        <begin position="84"/>
        <end position="104"/>
    </location>
</feature>
<sequence length="157" mass="17667">MFAGLCRRSSLTVTLVSVHSYRISGKCLFTRQSSLPLLRTESRLCRLGIPIHGMAHHDPLAYKNALLYLGSGRHAYEEGRQCRKRVDSSSSAEDGVGGAPEKRRGTIVNVTERVEWVPHSRRDPLREHSRQPLGTRTGLQDLIHRIVTPRPAILPRQ</sequence>
<keyword evidence="3" id="KW-1185">Reference proteome</keyword>
<accession>A0A2H3DNP2</accession>
<evidence type="ECO:0000313" key="2">
    <source>
        <dbReference type="EMBL" id="PBK89056.1"/>
    </source>
</evidence>
<proteinExistence type="predicted"/>
<organism evidence="2 3">
    <name type="scientific">Armillaria gallica</name>
    <name type="common">Bulbous honey fungus</name>
    <name type="synonym">Armillaria bulbosa</name>
    <dbReference type="NCBI Taxonomy" id="47427"/>
    <lineage>
        <taxon>Eukaryota</taxon>
        <taxon>Fungi</taxon>
        <taxon>Dikarya</taxon>
        <taxon>Basidiomycota</taxon>
        <taxon>Agaricomycotina</taxon>
        <taxon>Agaricomycetes</taxon>
        <taxon>Agaricomycetidae</taxon>
        <taxon>Agaricales</taxon>
        <taxon>Marasmiineae</taxon>
        <taxon>Physalacriaceae</taxon>
        <taxon>Armillaria</taxon>
    </lineage>
</organism>
<protein>
    <submittedName>
        <fullName evidence="2">Uncharacterized protein</fullName>
    </submittedName>
</protein>
<dbReference type="AlphaFoldDB" id="A0A2H3DNP2"/>
<name>A0A2H3DNP2_ARMGA</name>
<evidence type="ECO:0000313" key="3">
    <source>
        <dbReference type="Proteomes" id="UP000217790"/>
    </source>
</evidence>
<gene>
    <name evidence="2" type="ORF">ARMGADRAFT_350463</name>
</gene>
<reference evidence="3" key="1">
    <citation type="journal article" date="2017" name="Nat. Ecol. Evol.">
        <title>Genome expansion and lineage-specific genetic innovations in the forest pathogenic fungi Armillaria.</title>
        <authorList>
            <person name="Sipos G."/>
            <person name="Prasanna A.N."/>
            <person name="Walter M.C."/>
            <person name="O'Connor E."/>
            <person name="Balint B."/>
            <person name="Krizsan K."/>
            <person name="Kiss B."/>
            <person name="Hess J."/>
            <person name="Varga T."/>
            <person name="Slot J."/>
            <person name="Riley R."/>
            <person name="Boka B."/>
            <person name="Rigling D."/>
            <person name="Barry K."/>
            <person name="Lee J."/>
            <person name="Mihaltcheva S."/>
            <person name="LaButti K."/>
            <person name="Lipzen A."/>
            <person name="Waldron R."/>
            <person name="Moloney N.M."/>
            <person name="Sperisen C."/>
            <person name="Kredics L."/>
            <person name="Vagvoelgyi C."/>
            <person name="Patrignani A."/>
            <person name="Fitzpatrick D."/>
            <person name="Nagy I."/>
            <person name="Doyle S."/>
            <person name="Anderson J.B."/>
            <person name="Grigoriev I.V."/>
            <person name="Gueldener U."/>
            <person name="Muensterkoetter M."/>
            <person name="Nagy L.G."/>
        </authorList>
    </citation>
    <scope>NUCLEOTIDE SEQUENCE [LARGE SCALE GENOMIC DNA]</scope>
    <source>
        <strain evidence="3">Ar21-2</strain>
    </source>
</reference>
<dbReference type="OrthoDB" id="3009008at2759"/>
<evidence type="ECO:0000256" key="1">
    <source>
        <dbReference type="SAM" id="MobiDB-lite"/>
    </source>
</evidence>
<dbReference type="Proteomes" id="UP000217790">
    <property type="component" value="Unassembled WGS sequence"/>
</dbReference>
<dbReference type="InParanoid" id="A0A2H3DNP2"/>
<dbReference type="EMBL" id="KZ293670">
    <property type="protein sequence ID" value="PBK89056.1"/>
    <property type="molecule type" value="Genomic_DNA"/>
</dbReference>